<protein>
    <submittedName>
        <fullName evidence="2">Uncharacterized protein</fullName>
    </submittedName>
</protein>
<gene>
    <name evidence="2" type="ordered locus">RHA1_ro00731</name>
</gene>
<dbReference type="Proteomes" id="UP000008710">
    <property type="component" value="Chromosome"/>
</dbReference>
<feature type="compositionally biased region" description="Polar residues" evidence="1">
    <location>
        <begin position="31"/>
        <end position="41"/>
    </location>
</feature>
<evidence type="ECO:0000313" key="3">
    <source>
        <dbReference type="Proteomes" id="UP000008710"/>
    </source>
</evidence>
<evidence type="ECO:0000256" key="1">
    <source>
        <dbReference type="SAM" id="MobiDB-lite"/>
    </source>
</evidence>
<dbReference type="EMBL" id="CP000431">
    <property type="protein sequence ID" value="ABG92566.1"/>
    <property type="molecule type" value="Genomic_DNA"/>
</dbReference>
<proteinExistence type="predicted"/>
<feature type="region of interest" description="Disordered" evidence="1">
    <location>
        <begin position="255"/>
        <end position="276"/>
    </location>
</feature>
<feature type="region of interest" description="Disordered" evidence="1">
    <location>
        <begin position="201"/>
        <end position="221"/>
    </location>
</feature>
<feature type="region of interest" description="Disordered" evidence="1">
    <location>
        <begin position="1"/>
        <end position="41"/>
    </location>
</feature>
<dbReference type="HOGENOM" id="CLU_1007879_0_0_11"/>
<reference evidence="3" key="1">
    <citation type="journal article" date="2006" name="Proc. Natl. Acad. Sci. U.S.A.">
        <title>The complete genome of Rhodococcus sp. RHA1 provides insights into a catabolic powerhouse.</title>
        <authorList>
            <person name="McLeod M.P."/>
            <person name="Warren R.L."/>
            <person name="Hsiao W.W.L."/>
            <person name="Araki N."/>
            <person name="Myhre M."/>
            <person name="Fernandes C."/>
            <person name="Miyazawa D."/>
            <person name="Wong W."/>
            <person name="Lillquist A.L."/>
            <person name="Wang D."/>
            <person name="Dosanjh M."/>
            <person name="Hara H."/>
            <person name="Petrescu A."/>
            <person name="Morin R.D."/>
            <person name="Yang G."/>
            <person name="Stott J.M."/>
            <person name="Schein J.E."/>
            <person name="Shin H."/>
            <person name="Smailus D."/>
            <person name="Siddiqui A.S."/>
            <person name="Marra M.A."/>
            <person name="Jones S.J.M."/>
            <person name="Holt R."/>
            <person name="Brinkman F.S.L."/>
            <person name="Miyauchi K."/>
            <person name="Fukuda M."/>
            <person name="Davies J.E."/>
            <person name="Mohn W.W."/>
            <person name="Eltis L.D."/>
        </authorList>
    </citation>
    <scope>NUCLEOTIDE SEQUENCE [LARGE SCALE GENOMIC DNA]</scope>
    <source>
        <strain evidence="3">RHA1</strain>
    </source>
</reference>
<evidence type="ECO:0000313" key="2">
    <source>
        <dbReference type="EMBL" id="ABG92566.1"/>
    </source>
</evidence>
<accession>Q0SIS0</accession>
<organism evidence="2 3">
    <name type="scientific">Rhodococcus jostii (strain RHA1)</name>
    <dbReference type="NCBI Taxonomy" id="101510"/>
    <lineage>
        <taxon>Bacteria</taxon>
        <taxon>Bacillati</taxon>
        <taxon>Actinomycetota</taxon>
        <taxon>Actinomycetes</taxon>
        <taxon>Mycobacteriales</taxon>
        <taxon>Nocardiaceae</taxon>
        <taxon>Rhodococcus</taxon>
    </lineage>
</organism>
<sequence>MEFDSRGGPGNVRRAEWRRAASDPMQRDWTDAQSSGYGQATCTPPSRTIVCPPPGRGRFVCDGAVTWRDDMSPVCDVGVPARCRGGVPVPGAATRAIEPGGFDPGLPRICGRKRRWRVRRRRGSSPCRAGSAHHRPLRTQRVHAYARRTRRVGTPPSRRFDIRYLDPRGHSGLSGQASVVDFRWSYPGPELEGRPMRVGELEDDDRGAADPGRAARMDRRASNRAEAALGNHSTEWCTAAGCCAAADSLRCAPHDEAPATGSDRRLGIAEGLGSCG</sequence>
<dbReference type="AlphaFoldDB" id="Q0SIS0"/>
<dbReference type="KEGG" id="rha:RHA1_ro00731"/>
<feature type="compositionally biased region" description="Basic and acidic residues" evidence="1">
    <location>
        <begin position="13"/>
        <end position="30"/>
    </location>
</feature>
<name>Q0SIS0_RHOJR</name>
<feature type="compositionally biased region" description="Basic and acidic residues" evidence="1">
    <location>
        <begin position="255"/>
        <end position="267"/>
    </location>
</feature>